<dbReference type="EMBL" id="JBJKBG010000002">
    <property type="protein sequence ID" value="KAL3751228.1"/>
    <property type="molecule type" value="Genomic_DNA"/>
</dbReference>
<dbReference type="InterPro" id="IPR029052">
    <property type="entry name" value="Metallo-depent_PP-like"/>
</dbReference>
<feature type="region of interest" description="Disordered" evidence="1">
    <location>
        <begin position="1015"/>
        <end position="1055"/>
    </location>
</feature>
<protein>
    <recommendedName>
        <fullName evidence="5">Calcineurin-like phosphoesterase domain-containing protein</fullName>
    </recommendedName>
</protein>
<accession>A0ABD3LIC9</accession>
<feature type="transmembrane region" description="Helical" evidence="2">
    <location>
        <begin position="699"/>
        <end position="719"/>
    </location>
</feature>
<gene>
    <name evidence="3" type="ORF">ACJRO7_012105</name>
</gene>
<evidence type="ECO:0000313" key="3">
    <source>
        <dbReference type="EMBL" id="KAL3751228.1"/>
    </source>
</evidence>
<organism evidence="3 4">
    <name type="scientific">Eucalyptus globulus</name>
    <name type="common">Tasmanian blue gum</name>
    <dbReference type="NCBI Taxonomy" id="34317"/>
    <lineage>
        <taxon>Eukaryota</taxon>
        <taxon>Viridiplantae</taxon>
        <taxon>Streptophyta</taxon>
        <taxon>Embryophyta</taxon>
        <taxon>Tracheophyta</taxon>
        <taxon>Spermatophyta</taxon>
        <taxon>Magnoliopsida</taxon>
        <taxon>eudicotyledons</taxon>
        <taxon>Gunneridae</taxon>
        <taxon>Pentapetalae</taxon>
        <taxon>rosids</taxon>
        <taxon>malvids</taxon>
        <taxon>Myrtales</taxon>
        <taxon>Myrtaceae</taxon>
        <taxon>Myrtoideae</taxon>
        <taxon>Eucalypteae</taxon>
        <taxon>Eucalyptus</taxon>
    </lineage>
</organism>
<keyword evidence="2" id="KW-1133">Transmembrane helix</keyword>
<comment type="caution">
    <text evidence="3">The sequence shown here is derived from an EMBL/GenBank/DDBJ whole genome shotgun (WGS) entry which is preliminary data.</text>
</comment>
<feature type="region of interest" description="Disordered" evidence="1">
    <location>
        <begin position="969"/>
        <end position="998"/>
    </location>
</feature>
<evidence type="ECO:0000256" key="1">
    <source>
        <dbReference type="SAM" id="MobiDB-lite"/>
    </source>
</evidence>
<dbReference type="PANTHER" id="PTHR34211">
    <property type="entry name" value="CALCINEURIN-LIKE METALLO-PHOSPHOESTERASE SUPERFAMILY PROTEIN"/>
    <property type="match status" value="1"/>
</dbReference>
<feature type="region of interest" description="Disordered" evidence="1">
    <location>
        <begin position="284"/>
        <end position="310"/>
    </location>
</feature>
<proteinExistence type="predicted"/>
<keyword evidence="2" id="KW-0812">Transmembrane</keyword>
<name>A0ABD3LIC9_EUCGL</name>
<feature type="transmembrane region" description="Helical" evidence="2">
    <location>
        <begin position="755"/>
        <end position="772"/>
    </location>
</feature>
<evidence type="ECO:0000313" key="4">
    <source>
        <dbReference type="Proteomes" id="UP001634007"/>
    </source>
</evidence>
<feature type="transmembrane region" description="Helical" evidence="2">
    <location>
        <begin position="20"/>
        <end position="39"/>
    </location>
</feature>
<evidence type="ECO:0000256" key="2">
    <source>
        <dbReference type="SAM" id="Phobius"/>
    </source>
</evidence>
<feature type="transmembrane region" description="Helical" evidence="2">
    <location>
        <begin position="907"/>
        <end position="925"/>
    </location>
</feature>
<feature type="transmembrane region" description="Helical" evidence="2">
    <location>
        <begin position="82"/>
        <end position="99"/>
    </location>
</feature>
<sequence length="1055" mass="121697">MGLLDVLWRIWTPQMHHSTYAIIVVVVGSLFFISSDDMHTLIEVLDKSIDWWSMCACLLGIFFFFSSPFVENPIKPGYLNFSRWHIAWMSVATLYHFPSSQSIGEDLRMNLSLYLTIYGSSIIFLTVFHIIFIGLSHIGLVSPEARRRPELWNLLQKSTVLSIACCGFYSLCGNRAYLKQTPFEGKCYGWFSFGKKEERDTLISKLLRMNVFKAEICSCWFAPVGSANDYPFWSKWVMFGQGSDEISPLYSLWATFTGLYIADYLLERSTGWALTHHLSAREEEQQMRPLSVEEEEQRRPSSVEEEEQMRPDLSNLVPWYSGTSADLFKTVFDLIVQVTVFLGRFDMRMMQAAVSKVEDGVQRDFLYDRFRDKEDFWFDFVADTGDGWNSSYCIARLLAQRELNVKTSSDSELPLPPGNPPLKRGNLLLIGGDLAYPNPTPDNYEYRFFRPFMCALQPPPTWYKSEQIAVDKPEIPLEFPDGPRAFIIPGNHDWFDGLHTFTRYILHKSWLGGWFMPQKKSYFALRLPENWWVFGLDLALHEDIDVYQFKFFSELANDKVGDEDSVIIITHAPKWLLDWYKNDVSGKNSSNNSRKKSSNESGKNFSHLIRDYLKRRCKLHIAGDLHHYMRHSVPANTSAYVQHLLVNGCGGAFLHPTHVFGNFKEYCGATYETKASYPSFEVSSRIALRNILKFRKKNWQFDIIGGVIYFVLAFSMFPQCDLDQILQDGSVSGHLWSFSVTAWATFINWLGQSHVSLAGALLFLIALIAFAPKVSRKKRVMMGLLHFSAHLTSVIMLVLLMELGLEACIRHKFLATSGYHTLYKWYRTVEGEYFPDPTGLRVRMEKRTGGLYPACIKYLMSAFDVPEVMAVSRTDICQKQMESLSCGVVAIYYASVFVYFWVFSTPVVSLVFGSYLYICVNWLHLHYDEAFSSLRVADYKGFTRFHINKKGDLEVYTLAVDEVPKDWDLDPDWRDEPNQPERSSHLRDHPSMWRSADPLKDPLKTVRIEDYFVIHRNGENHQKTPGPAQPEPESEQSLNSENEIIEEEPESFEES</sequence>
<feature type="transmembrane region" description="Helical" evidence="2">
    <location>
        <begin position="784"/>
        <end position="805"/>
    </location>
</feature>
<feature type="transmembrane region" description="Helical" evidence="2">
    <location>
        <begin position="51"/>
        <end position="70"/>
    </location>
</feature>
<evidence type="ECO:0008006" key="5">
    <source>
        <dbReference type="Google" id="ProtNLM"/>
    </source>
</evidence>
<feature type="transmembrane region" description="Helical" evidence="2">
    <location>
        <begin position="731"/>
        <end position="750"/>
    </location>
</feature>
<dbReference type="Proteomes" id="UP001634007">
    <property type="component" value="Unassembled WGS sequence"/>
</dbReference>
<feature type="transmembrane region" description="Helical" evidence="2">
    <location>
        <begin position="111"/>
        <end position="134"/>
    </location>
</feature>
<dbReference type="SUPFAM" id="SSF56300">
    <property type="entry name" value="Metallo-dependent phosphatases"/>
    <property type="match status" value="1"/>
</dbReference>
<dbReference type="Gene3D" id="3.60.21.10">
    <property type="match status" value="1"/>
</dbReference>
<feature type="compositionally biased region" description="Acidic residues" evidence="1">
    <location>
        <begin position="1043"/>
        <end position="1055"/>
    </location>
</feature>
<dbReference type="AlphaFoldDB" id="A0ABD3LIC9"/>
<keyword evidence="2" id="KW-0472">Membrane</keyword>
<reference evidence="3 4" key="1">
    <citation type="submission" date="2024-11" db="EMBL/GenBank/DDBJ databases">
        <title>Chromosome-level genome assembly of Eucalyptus globulus Labill. provides insights into its genome evolution.</title>
        <authorList>
            <person name="Li X."/>
        </authorList>
    </citation>
    <scope>NUCLEOTIDE SEQUENCE [LARGE SCALE GENOMIC DNA]</scope>
    <source>
        <strain evidence="3">CL2024</strain>
        <tissue evidence="3">Fresh tender leaves</tissue>
    </source>
</reference>
<dbReference type="PANTHER" id="PTHR34211:SF3">
    <property type="entry name" value="CALCINEURIN-LIKE METALLO-PHOSPHOESTERASE SUPERFAMILY PROTEIN"/>
    <property type="match status" value="1"/>
</dbReference>
<keyword evidence="4" id="KW-1185">Reference proteome</keyword>